<evidence type="ECO:0000256" key="1">
    <source>
        <dbReference type="PIRNR" id="PIRNR006431"/>
    </source>
</evidence>
<accession>A0A8H7I8E2</accession>
<comment type="caution">
    <text evidence="4">The sequence shown here is derived from an EMBL/GenBank/DDBJ whole genome shotgun (WGS) entry which is preliminary data.</text>
</comment>
<evidence type="ECO:0000313" key="4">
    <source>
        <dbReference type="EMBL" id="KAF8753521.1"/>
    </source>
</evidence>
<dbReference type="GO" id="GO:0005737">
    <property type="term" value="C:cytoplasm"/>
    <property type="evidence" value="ECO:0007669"/>
    <property type="project" value="UniProtKB-SubCell"/>
</dbReference>
<name>A0A8H7I8E2_9AGAM</name>
<sequence length="337" mass="38286">MTPATIAKYPEGTPFETGVLEVSKEPPHTLYYEVSGNKDGKPVVFLHGMCIITLMRALYRYRPSQGGPGGGVSPSDRTYFDPEKYKIVLKDAHEPQRSSSLEANTTWDLVADIEKLREKLKIDKWVVFGGSWGSTLSLAYAQTHPDRVKGLILRGIFTLRKSELDFFYQNGTSHLFPEAWEEYVAPVPEAERDDFIKAYNKLLNSNDEKVRLNAAKAWSKWEMTTSKLYVDPEYVARATEDDWANAFARIENHYFINEGFMRQGQLLEKQSIDKIRHIPTIVVQGRYDVVCPITTAWALKKEWPDIELHIVPDAGHSAREPGTAKLLTEAADKFVSL</sequence>
<dbReference type="Pfam" id="PF00561">
    <property type="entry name" value="Abhydrolase_1"/>
    <property type="match status" value="1"/>
</dbReference>
<gene>
    <name evidence="4" type="ORF">RHS01_06926</name>
</gene>
<dbReference type="GO" id="GO:0004177">
    <property type="term" value="F:aminopeptidase activity"/>
    <property type="evidence" value="ECO:0007669"/>
    <property type="project" value="UniProtKB-UniRule"/>
</dbReference>
<dbReference type="PIRSF" id="PIRSF006431">
    <property type="entry name" value="Pept_S33"/>
    <property type="match status" value="1"/>
</dbReference>
<keyword evidence="1" id="KW-0645">Protease</keyword>
<dbReference type="PANTHER" id="PTHR43722:SF1">
    <property type="entry name" value="PROLINE IMINOPEPTIDASE"/>
    <property type="match status" value="1"/>
</dbReference>
<feature type="active site" evidence="2">
    <location>
        <position position="288"/>
    </location>
</feature>
<dbReference type="Proteomes" id="UP000614334">
    <property type="component" value="Unassembled WGS sequence"/>
</dbReference>
<reference evidence="4" key="1">
    <citation type="submission" date="2020-09" db="EMBL/GenBank/DDBJ databases">
        <title>Comparative genome analyses of four rice-infecting Rhizoctonia solani isolates reveal extensive enrichment of homogalacturonan modification genes.</title>
        <authorList>
            <person name="Lee D.-Y."/>
            <person name="Jeon J."/>
            <person name="Kim K.-T."/>
            <person name="Cheong K."/>
            <person name="Song H."/>
            <person name="Choi G."/>
            <person name="Ko J."/>
            <person name="Opiyo S.O."/>
            <person name="Zuo S."/>
            <person name="Madhav S."/>
            <person name="Lee Y.-H."/>
            <person name="Wang G.-L."/>
        </authorList>
    </citation>
    <scope>NUCLEOTIDE SEQUENCE</scope>
    <source>
        <strain evidence="4">AG1-IA B2</strain>
    </source>
</reference>
<comment type="similarity">
    <text evidence="1">Belongs to the peptidase S33 family.</text>
</comment>
<feature type="active site" description="Nucleophile" evidence="2">
    <location>
        <position position="131"/>
    </location>
</feature>
<evidence type="ECO:0000256" key="2">
    <source>
        <dbReference type="PIRSR" id="PIRSR006431-1"/>
    </source>
</evidence>
<proteinExistence type="inferred from homology"/>
<comment type="subcellular location">
    <subcellularLocation>
        <location evidence="1">Cytoplasm</location>
    </subcellularLocation>
</comment>
<feature type="domain" description="AB hydrolase-1" evidence="3">
    <location>
        <begin position="84"/>
        <end position="318"/>
    </location>
</feature>
<dbReference type="AlphaFoldDB" id="A0A8H7I8E2"/>
<dbReference type="PANTHER" id="PTHR43722">
    <property type="entry name" value="PROLINE IMINOPEPTIDASE"/>
    <property type="match status" value="1"/>
</dbReference>
<organism evidence="4 5">
    <name type="scientific">Rhizoctonia solani</name>
    <dbReference type="NCBI Taxonomy" id="456999"/>
    <lineage>
        <taxon>Eukaryota</taxon>
        <taxon>Fungi</taxon>
        <taxon>Dikarya</taxon>
        <taxon>Basidiomycota</taxon>
        <taxon>Agaricomycotina</taxon>
        <taxon>Agaricomycetes</taxon>
        <taxon>Cantharellales</taxon>
        <taxon>Ceratobasidiaceae</taxon>
        <taxon>Rhizoctonia</taxon>
    </lineage>
</organism>
<keyword evidence="1" id="KW-0378">Hydrolase</keyword>
<dbReference type="InterPro" id="IPR005944">
    <property type="entry name" value="Pro_iminopeptidase"/>
</dbReference>
<dbReference type="Gene3D" id="3.40.50.1820">
    <property type="entry name" value="alpha/beta hydrolase"/>
    <property type="match status" value="1"/>
</dbReference>
<dbReference type="GO" id="GO:0006508">
    <property type="term" value="P:proteolysis"/>
    <property type="evidence" value="ECO:0007669"/>
    <property type="project" value="UniProtKB-KW"/>
</dbReference>
<keyword evidence="1" id="KW-0031">Aminopeptidase</keyword>
<dbReference type="SUPFAM" id="SSF53474">
    <property type="entry name" value="alpha/beta-Hydrolases"/>
    <property type="match status" value="1"/>
</dbReference>
<dbReference type="NCBIfam" id="TIGR01249">
    <property type="entry name" value="pro_imino_pep_1"/>
    <property type="match status" value="1"/>
</dbReference>
<feature type="active site" description="Proton donor" evidence="2">
    <location>
        <position position="316"/>
    </location>
</feature>
<protein>
    <recommendedName>
        <fullName evidence="1">Proline iminopeptidase</fullName>
        <shortName evidence="1">PIP</shortName>
        <ecNumber evidence="1">3.4.11.5</ecNumber>
    </recommendedName>
    <alternativeName>
        <fullName evidence="1">Prolyl aminopeptidase</fullName>
    </alternativeName>
</protein>
<comment type="catalytic activity">
    <reaction evidence="1">
        <text>Release of N-terminal proline from a peptide.</text>
        <dbReference type="EC" id="3.4.11.5"/>
    </reaction>
</comment>
<evidence type="ECO:0000313" key="5">
    <source>
        <dbReference type="Proteomes" id="UP000614334"/>
    </source>
</evidence>
<evidence type="ECO:0000259" key="3">
    <source>
        <dbReference type="Pfam" id="PF00561"/>
    </source>
</evidence>
<dbReference type="InterPro" id="IPR000073">
    <property type="entry name" value="AB_hydrolase_1"/>
</dbReference>
<dbReference type="InterPro" id="IPR029058">
    <property type="entry name" value="AB_hydrolase_fold"/>
</dbReference>
<keyword evidence="1" id="KW-0963">Cytoplasm</keyword>
<dbReference type="EMBL" id="JACYCF010000013">
    <property type="protein sequence ID" value="KAF8753521.1"/>
    <property type="molecule type" value="Genomic_DNA"/>
</dbReference>
<dbReference type="EC" id="3.4.11.5" evidence="1"/>